<dbReference type="InterPro" id="IPR029063">
    <property type="entry name" value="SAM-dependent_MTases_sf"/>
</dbReference>
<dbReference type="Gene3D" id="3.40.50.150">
    <property type="entry name" value="Vaccinia Virus protein VP39"/>
    <property type="match status" value="1"/>
</dbReference>
<sequence length="285" mass="31405">MADHAHNLRARSWNADGPVGVPTRGTTGFNRLRKSDRWLVAQPQVQHLLRSAARAGRPPVAVDVGYGASHTTTVEWARHLRSVEPSVQVTGLEIEPSRVLLPRDGVNFALGGFELADMRADVVRAFNVLRQYDADQVRDAWATMQERLHPGGVLIEGTCCELGRRSTWVLLDHSGPQTLTMAWTPGCVDKPSDIAERLPKALIHQNTPGHAIHEVLCEMDAAWNLAAPLAVFGPRVRWRAALDHFHVATGLPRLSSRRRLSDSSLTVPWSAVDDSAPTGSFLPRR</sequence>
<dbReference type="EMBL" id="JADKMY010000001">
    <property type="protein sequence ID" value="MBF4552771.1"/>
    <property type="molecule type" value="Genomic_DNA"/>
</dbReference>
<feature type="region of interest" description="Disordered" evidence="1">
    <location>
        <begin position="1"/>
        <end position="22"/>
    </location>
</feature>
<protein>
    <submittedName>
        <fullName evidence="2">Class I SAM-dependent methyltransferase</fullName>
    </submittedName>
</protein>
<name>A0ABR9ZH67_9CORY</name>
<evidence type="ECO:0000313" key="3">
    <source>
        <dbReference type="Proteomes" id="UP000635902"/>
    </source>
</evidence>
<evidence type="ECO:0000256" key="1">
    <source>
        <dbReference type="SAM" id="MobiDB-lite"/>
    </source>
</evidence>
<organism evidence="2 3">
    <name type="scientific">Corynebacterium suicordis DSM 45110</name>
    <dbReference type="NCBI Taxonomy" id="1121369"/>
    <lineage>
        <taxon>Bacteria</taxon>
        <taxon>Bacillati</taxon>
        <taxon>Actinomycetota</taxon>
        <taxon>Actinomycetes</taxon>
        <taxon>Mycobacteriales</taxon>
        <taxon>Corynebacteriaceae</taxon>
        <taxon>Corynebacterium</taxon>
    </lineage>
</organism>
<evidence type="ECO:0000313" key="2">
    <source>
        <dbReference type="EMBL" id="MBF4552771.1"/>
    </source>
</evidence>
<dbReference type="Proteomes" id="UP000635902">
    <property type="component" value="Unassembled WGS sequence"/>
</dbReference>
<accession>A0ABR9ZH67</accession>
<dbReference type="GO" id="GO:0032259">
    <property type="term" value="P:methylation"/>
    <property type="evidence" value="ECO:0007669"/>
    <property type="project" value="UniProtKB-KW"/>
</dbReference>
<reference evidence="2 3" key="1">
    <citation type="submission" date="2020-10" db="EMBL/GenBank/DDBJ databases">
        <title>Novel species in genus Corynebacterium.</title>
        <authorList>
            <person name="Zhang G."/>
        </authorList>
    </citation>
    <scope>NUCLEOTIDE SEQUENCE [LARGE SCALE GENOMIC DNA]</scope>
    <source>
        <strain evidence="2 3">DSM 45110</strain>
    </source>
</reference>
<dbReference type="GO" id="GO:0008168">
    <property type="term" value="F:methyltransferase activity"/>
    <property type="evidence" value="ECO:0007669"/>
    <property type="project" value="UniProtKB-KW"/>
</dbReference>
<dbReference type="SUPFAM" id="SSF53335">
    <property type="entry name" value="S-adenosyl-L-methionine-dependent methyltransferases"/>
    <property type="match status" value="1"/>
</dbReference>
<dbReference type="RefSeq" id="WP_194555652.1">
    <property type="nucleotide sequence ID" value="NZ_JADKMY010000001.1"/>
</dbReference>
<comment type="caution">
    <text evidence="2">The sequence shown here is derived from an EMBL/GenBank/DDBJ whole genome shotgun (WGS) entry which is preliminary data.</text>
</comment>
<keyword evidence="3" id="KW-1185">Reference proteome</keyword>
<keyword evidence="2" id="KW-0489">Methyltransferase</keyword>
<keyword evidence="2" id="KW-0808">Transferase</keyword>
<proteinExistence type="predicted"/>
<gene>
    <name evidence="2" type="ORF">IRY30_01570</name>
</gene>